<feature type="domain" description="URB1 central HEAT repeat" evidence="4">
    <location>
        <begin position="630"/>
        <end position="821"/>
    </location>
</feature>
<dbReference type="Pfam" id="PF11707">
    <property type="entry name" value="Npa1"/>
    <property type="match status" value="1"/>
</dbReference>
<dbReference type="Proteomes" id="UP000664169">
    <property type="component" value="Unassembled WGS sequence"/>
</dbReference>
<dbReference type="GO" id="GO:0000463">
    <property type="term" value="P:maturation of LSU-rRNA from tricistronic rRNA transcript (SSU-rRNA, 5.8S rRNA, LSU-rRNA)"/>
    <property type="evidence" value="ECO:0007669"/>
    <property type="project" value="TreeGrafter"/>
</dbReference>
<evidence type="ECO:0000313" key="6">
    <source>
        <dbReference type="Proteomes" id="UP000664169"/>
    </source>
</evidence>
<evidence type="ECO:0000259" key="2">
    <source>
        <dbReference type="Pfam" id="PF11707"/>
    </source>
</evidence>
<evidence type="ECO:0000259" key="3">
    <source>
        <dbReference type="Pfam" id="PF16201"/>
    </source>
</evidence>
<dbReference type="InterPro" id="IPR039844">
    <property type="entry name" value="URB1"/>
</dbReference>
<dbReference type="OrthoDB" id="72892at2759"/>
<dbReference type="EMBL" id="CAJPDQ010000027">
    <property type="protein sequence ID" value="CAF9927590.1"/>
    <property type="molecule type" value="Genomic_DNA"/>
</dbReference>
<evidence type="ECO:0000256" key="1">
    <source>
        <dbReference type="SAM" id="MobiDB-lite"/>
    </source>
</evidence>
<evidence type="ECO:0008006" key="7">
    <source>
        <dbReference type="Google" id="ProtNLM"/>
    </source>
</evidence>
<name>A0A8H3ITU4_9LECA</name>
<feature type="domain" description="URB1 N-terminal" evidence="2">
    <location>
        <begin position="103"/>
        <end position="442"/>
    </location>
</feature>
<dbReference type="InterPro" id="IPR021714">
    <property type="entry name" value="URB1_N"/>
</dbReference>
<dbReference type="PANTHER" id="PTHR13500:SF0">
    <property type="entry name" value="NUCLEOLAR PRE-RIBOSOMAL-ASSOCIATED PROTEIN 1"/>
    <property type="match status" value="1"/>
</dbReference>
<evidence type="ECO:0000313" key="5">
    <source>
        <dbReference type="EMBL" id="CAF9927590.1"/>
    </source>
</evidence>
<sequence length="1140" mass="127697">MGKRTPPTDDGADIAPVSKRKKLDDKQPLESNNISINTTSDIKKLLVFDQNDITQYRLSLQAFRKYLEQPGFKKTAGAPGDGVLLDYLTNATITTSGDHVENLPDIFQAWRYAVQVHDDGLMVAIPGVLATLLHMISSSLEFVEIGVQICKTVIRKENSSVLQKSLNSPRVRDATIARCLDLLTQVVSFDGGACARNVWLHRSVTMQRLPQLLGMSKKTIYGPTEPASIRDHAITFFLTNLRYQDQEAKAEILSARKITQVLLREASSEKPRIIKEILSTLETYVLKDDNLPKSAKGHVLTDANLGFILGIMRHNHEDSEWVALHELVESFLMESCTSRTHGIVYKQYGWYPPGTEDLTLKEETLFLSGYLTVAESSKYRDRVPVRNTTLAAFIQDLKPWSSIPERRLILGIFGAAPELIADYFLRKKTFSFEPKLTATWIGWATFIYSVLRLSVTNYDAYLDGRVRAPPPVPVIMQSILPQSLTQQSLTKALKHKSELVQLFTLRILVASLEKLQMILNFFQSPASPTAWKATATQILKELDMRLPQYKQILNLYQSCSKEKRILREILSSLLALYNNVMAHLVMAEKLDISSQITGMLGQVAEEIDDCDASTFMELEHLLEIGNCAVEAKWWQKSGNATITSITTILQLLASSRLGGNTRLKSLVRSILEEGYVLASLEAVDSLEALVLALRTINSADALDILQYLDDCLLRLNRKPIKYHGDVSDLVEGGSDKVTVSPLFIVLLEQWPFFLKGHGEGLNTTCAEWICAYLVEAAHAGESFAPLQTLCDRFLESTADARLHQLFQDCRSRLIEAQTRQKAGTSTVIAVSEDDDQTDILKQTEATRKILDTRLGLTKETENHPALTKWSKKDISDAILDSDISNLINCLGSTYPEIRIQAVSALRNFMSKVQNSKYDERQSIYLLIGSLLETIQNNNPQNPLPSLTLSLAARCTLILSNPLHTMYTKANHFLTRSPTWDLSKLSSYWTSQIFHTPPTHADAHWLEVEWLLDTLLDGLRNPNDVNLYRRTGVFERLITNCTSTFAPRSCFERMIDVLYRCVLIGGGGGGGGGATMLVTRFGVLAWIATQKKTKTKTKKKKTKDSGCGLLLSALEEKIRLECDQVYLRKWAGRSGGDAPWL</sequence>
<accession>A0A8H3ITU4</accession>
<dbReference type="Pfam" id="PF26140">
    <property type="entry name" value="HEAT_URB1"/>
    <property type="match status" value="1"/>
</dbReference>
<dbReference type="AlphaFoldDB" id="A0A8H3ITU4"/>
<dbReference type="InterPro" id="IPR016024">
    <property type="entry name" value="ARM-type_fold"/>
</dbReference>
<feature type="region of interest" description="Disordered" evidence="1">
    <location>
        <begin position="1"/>
        <end position="33"/>
    </location>
</feature>
<dbReference type="GO" id="GO:0000466">
    <property type="term" value="P:maturation of 5.8S rRNA from tricistronic rRNA transcript (SSU-rRNA, 5.8S rRNA, LSU-rRNA)"/>
    <property type="evidence" value="ECO:0007669"/>
    <property type="project" value="TreeGrafter"/>
</dbReference>
<dbReference type="SUPFAM" id="SSF48371">
    <property type="entry name" value="ARM repeat"/>
    <property type="match status" value="1"/>
</dbReference>
<dbReference type="Pfam" id="PF16201">
    <property type="entry name" value="NopRA1"/>
    <property type="match status" value="1"/>
</dbReference>
<feature type="domain" description="URB1 C-terminal" evidence="3">
    <location>
        <begin position="886"/>
        <end position="1085"/>
    </location>
</feature>
<proteinExistence type="predicted"/>
<dbReference type="PANTHER" id="PTHR13500">
    <property type="entry name" value="NUCLEOLAR PRERIBOSOMAL-ASSOCIATED PROTEIN 1"/>
    <property type="match status" value="1"/>
</dbReference>
<gene>
    <name evidence="5" type="ORF">GOMPHAMPRED_004443</name>
</gene>
<keyword evidence="6" id="KW-1185">Reference proteome</keyword>
<reference evidence="5" key="1">
    <citation type="submission" date="2021-03" db="EMBL/GenBank/DDBJ databases">
        <authorList>
            <person name="Tagirdzhanova G."/>
        </authorList>
    </citation>
    <scope>NUCLEOTIDE SEQUENCE</scope>
</reference>
<protein>
    <recommendedName>
        <fullName evidence="7">Nucleolar pre-ribosomal-associated protein 1</fullName>
    </recommendedName>
</protein>
<evidence type="ECO:0000259" key="4">
    <source>
        <dbReference type="Pfam" id="PF26140"/>
    </source>
</evidence>
<comment type="caution">
    <text evidence="5">The sequence shown here is derived from an EMBL/GenBank/DDBJ whole genome shotgun (WGS) entry which is preliminary data.</text>
</comment>
<dbReference type="GO" id="GO:0005730">
    <property type="term" value="C:nucleolus"/>
    <property type="evidence" value="ECO:0007669"/>
    <property type="project" value="TreeGrafter"/>
</dbReference>
<organism evidence="5 6">
    <name type="scientific">Gomphillus americanus</name>
    <dbReference type="NCBI Taxonomy" id="1940652"/>
    <lineage>
        <taxon>Eukaryota</taxon>
        <taxon>Fungi</taxon>
        <taxon>Dikarya</taxon>
        <taxon>Ascomycota</taxon>
        <taxon>Pezizomycotina</taxon>
        <taxon>Lecanoromycetes</taxon>
        <taxon>OSLEUM clade</taxon>
        <taxon>Ostropomycetidae</taxon>
        <taxon>Ostropales</taxon>
        <taxon>Graphidaceae</taxon>
        <taxon>Gomphilloideae</taxon>
        <taxon>Gomphillus</taxon>
    </lineage>
</organism>
<dbReference type="InterPro" id="IPR032436">
    <property type="entry name" value="URB1_C"/>
</dbReference>
<dbReference type="InterPro" id="IPR059018">
    <property type="entry name" value="HEAT_URB1"/>
</dbReference>